<feature type="domain" description="COPA/B TPR" evidence="2">
    <location>
        <begin position="1"/>
        <end position="63"/>
    </location>
</feature>
<evidence type="ECO:0000313" key="3">
    <source>
        <dbReference type="Proteomes" id="UP000095281"/>
    </source>
</evidence>
<dbReference type="WBParaSite" id="MhA1_Contig20.frz3.gene35">
    <property type="protein sequence ID" value="MhA1_Contig20.frz3.gene35"/>
    <property type="gene ID" value="MhA1_Contig20.frz3.gene35"/>
</dbReference>
<dbReference type="Gene3D" id="1.25.40.470">
    <property type="match status" value="1"/>
</dbReference>
<feature type="compositionally biased region" description="Acidic residues" evidence="1">
    <location>
        <begin position="133"/>
        <end position="155"/>
    </location>
</feature>
<proteinExistence type="predicted"/>
<dbReference type="AlphaFoldDB" id="A0A1I8BDJ6"/>
<dbReference type="Proteomes" id="UP000095281">
    <property type="component" value="Unplaced"/>
</dbReference>
<dbReference type="Pfam" id="PF23953">
    <property type="entry name" value="TPR_COPA_B"/>
    <property type="match status" value="1"/>
</dbReference>
<protein>
    <submittedName>
        <fullName evidence="4">Coatomer_WDAD domain-containing protein</fullName>
    </submittedName>
</protein>
<evidence type="ECO:0000313" key="4">
    <source>
        <dbReference type="WBParaSite" id="MhA1_Contig20.frz3.gene35"/>
    </source>
</evidence>
<sequence>MSQLAKESYNNNQHNVSFLSSYLLGDLQQCLEILIENGRIPEATFFAHTYAPSQVPRLVSLWRDAASQSLSGISKRNVGESLADPLKYGNLFPGYDKALAAEKQRDGCQNGVEDELKDVVESELKSLNGTVTDQEEQDSSEQLSAEEEVEEDKES</sequence>
<keyword evidence="3" id="KW-1185">Reference proteome</keyword>
<feature type="region of interest" description="Disordered" evidence="1">
    <location>
        <begin position="125"/>
        <end position="155"/>
    </location>
</feature>
<dbReference type="InterPro" id="IPR056176">
    <property type="entry name" value="TPR_COPA_B"/>
</dbReference>
<evidence type="ECO:0000256" key="1">
    <source>
        <dbReference type="SAM" id="MobiDB-lite"/>
    </source>
</evidence>
<organism evidence="3 4">
    <name type="scientific">Meloidogyne hapla</name>
    <name type="common">Root-knot nematode worm</name>
    <dbReference type="NCBI Taxonomy" id="6305"/>
    <lineage>
        <taxon>Eukaryota</taxon>
        <taxon>Metazoa</taxon>
        <taxon>Ecdysozoa</taxon>
        <taxon>Nematoda</taxon>
        <taxon>Chromadorea</taxon>
        <taxon>Rhabditida</taxon>
        <taxon>Tylenchina</taxon>
        <taxon>Tylenchomorpha</taxon>
        <taxon>Tylenchoidea</taxon>
        <taxon>Meloidogynidae</taxon>
        <taxon>Meloidogyninae</taxon>
        <taxon>Meloidogyne</taxon>
    </lineage>
</organism>
<reference evidence="4" key="1">
    <citation type="submission" date="2016-11" db="UniProtKB">
        <authorList>
            <consortium name="WormBaseParasite"/>
        </authorList>
    </citation>
    <scope>IDENTIFICATION</scope>
</reference>
<name>A0A1I8BDJ6_MELHA</name>
<evidence type="ECO:0000259" key="2">
    <source>
        <dbReference type="Pfam" id="PF23953"/>
    </source>
</evidence>
<accession>A0A1I8BDJ6</accession>